<gene>
    <name evidence="1" type="ORF">PLEPLA_LOCUS11006</name>
</gene>
<keyword evidence="2" id="KW-1185">Reference proteome</keyword>
<reference evidence="1" key="1">
    <citation type="submission" date="2020-03" db="EMBL/GenBank/DDBJ databases">
        <authorList>
            <person name="Weist P."/>
        </authorList>
    </citation>
    <scope>NUCLEOTIDE SEQUENCE</scope>
</reference>
<organism evidence="1 2">
    <name type="scientific">Pleuronectes platessa</name>
    <name type="common">European plaice</name>
    <dbReference type="NCBI Taxonomy" id="8262"/>
    <lineage>
        <taxon>Eukaryota</taxon>
        <taxon>Metazoa</taxon>
        <taxon>Chordata</taxon>
        <taxon>Craniata</taxon>
        <taxon>Vertebrata</taxon>
        <taxon>Euteleostomi</taxon>
        <taxon>Actinopterygii</taxon>
        <taxon>Neopterygii</taxon>
        <taxon>Teleostei</taxon>
        <taxon>Neoteleostei</taxon>
        <taxon>Acanthomorphata</taxon>
        <taxon>Carangaria</taxon>
        <taxon>Pleuronectiformes</taxon>
        <taxon>Pleuronectoidei</taxon>
        <taxon>Pleuronectidae</taxon>
        <taxon>Pleuronectes</taxon>
    </lineage>
</organism>
<name>A0A9N7U4A1_PLEPL</name>
<comment type="caution">
    <text evidence="1">The sequence shown here is derived from an EMBL/GenBank/DDBJ whole genome shotgun (WGS) entry which is preliminary data.</text>
</comment>
<accession>A0A9N7U4A1</accession>
<dbReference type="Proteomes" id="UP001153269">
    <property type="component" value="Unassembled WGS sequence"/>
</dbReference>
<proteinExistence type="predicted"/>
<sequence>MVPRVRHHSSHHWQLQTFSLRLQGNGCAPASLPESPSIFPSLVLFLVKKHGFPTKTLLLSGNYRREINNDIRQ</sequence>
<evidence type="ECO:0000313" key="1">
    <source>
        <dbReference type="EMBL" id="CAB1423088.1"/>
    </source>
</evidence>
<evidence type="ECO:0000313" key="2">
    <source>
        <dbReference type="Proteomes" id="UP001153269"/>
    </source>
</evidence>
<dbReference type="EMBL" id="CADEAL010000634">
    <property type="protein sequence ID" value="CAB1423088.1"/>
    <property type="molecule type" value="Genomic_DNA"/>
</dbReference>
<protein>
    <submittedName>
        <fullName evidence="1">Uncharacterized protein</fullName>
    </submittedName>
</protein>
<dbReference type="AlphaFoldDB" id="A0A9N7U4A1"/>